<protein>
    <recommendedName>
        <fullName evidence="1">Integrase core domain-containing protein</fullName>
    </recommendedName>
</protein>
<evidence type="ECO:0000313" key="3">
    <source>
        <dbReference type="Proteomes" id="UP001591681"/>
    </source>
</evidence>
<feature type="domain" description="Integrase core" evidence="1">
    <location>
        <begin position="134"/>
        <end position="317"/>
    </location>
</feature>
<organism evidence="2 3">
    <name type="scientific">Coilia grayii</name>
    <name type="common">Gray's grenadier anchovy</name>
    <dbReference type="NCBI Taxonomy" id="363190"/>
    <lineage>
        <taxon>Eukaryota</taxon>
        <taxon>Metazoa</taxon>
        <taxon>Chordata</taxon>
        <taxon>Craniata</taxon>
        <taxon>Vertebrata</taxon>
        <taxon>Euteleostomi</taxon>
        <taxon>Actinopterygii</taxon>
        <taxon>Neopterygii</taxon>
        <taxon>Teleostei</taxon>
        <taxon>Clupei</taxon>
        <taxon>Clupeiformes</taxon>
        <taxon>Clupeoidei</taxon>
        <taxon>Engraulidae</taxon>
        <taxon>Coilinae</taxon>
        <taxon>Coilia</taxon>
    </lineage>
</organism>
<reference evidence="2 3" key="1">
    <citation type="submission" date="2024-09" db="EMBL/GenBank/DDBJ databases">
        <title>A chromosome-level genome assembly of Gray's grenadier anchovy, Coilia grayii.</title>
        <authorList>
            <person name="Fu Z."/>
        </authorList>
    </citation>
    <scope>NUCLEOTIDE SEQUENCE [LARGE SCALE GENOMIC DNA]</scope>
    <source>
        <strain evidence="2">G4</strain>
        <tissue evidence="2">Muscle</tissue>
    </source>
</reference>
<accession>A0ABD1JXU6</accession>
<dbReference type="EMBL" id="JBHFQA010000011">
    <property type="protein sequence ID" value="KAL2091679.1"/>
    <property type="molecule type" value="Genomic_DNA"/>
</dbReference>
<gene>
    <name evidence="2" type="ORF">ACEWY4_013942</name>
</gene>
<dbReference type="PANTHER" id="PTHR46791:SF5">
    <property type="entry name" value="CLR5 DOMAIN-CONTAINING PROTEIN-RELATED"/>
    <property type="match status" value="1"/>
</dbReference>
<proteinExistence type="predicted"/>
<comment type="caution">
    <text evidence="2">The sequence shown here is derived from an EMBL/GenBank/DDBJ whole genome shotgun (WGS) entry which is preliminary data.</text>
</comment>
<evidence type="ECO:0000313" key="2">
    <source>
        <dbReference type="EMBL" id="KAL2091679.1"/>
    </source>
</evidence>
<name>A0ABD1JXU6_9TELE</name>
<sequence length="402" mass="46204">MVSLEPYFPIIHAMFMKGETYGQISENLREMGIQCGISEISVRRLLATHNMRRKGQTSDTDLEITISRAITQTGATYGRKMMTGYLSSVGVHVGERRVGQVLRAAHVAYHERRYQGSRNLNPIPYDAEYMGHKIHMDQNEKMVMFGTTFVIAVDGYSKKIVANAIMPYLRPSGPPPIIKCFICRPAVTHYGMWDQLRVDHGKEFYLCLYIQERLSEYRHNRQREPYLQTQSTRNHSVERLWPEVNNRVIYPLKEALVQLQDQEAIDMEESLTKFVVSNLTSQMCGIGLHRFVDSWNAHRIPGKGIPNHLASRGTMRRIRADLVPDATEAADLYERDMGSSLTRVSSFGSDPFMSEADKVRAEQLFTERYPNLSILFDNAVNYHYTPFKDALMYLIDVTKRCS</sequence>
<dbReference type="PANTHER" id="PTHR46791">
    <property type="entry name" value="EXPRESSED PROTEIN"/>
    <property type="match status" value="1"/>
</dbReference>
<dbReference type="Proteomes" id="UP001591681">
    <property type="component" value="Unassembled WGS sequence"/>
</dbReference>
<keyword evidence="3" id="KW-1185">Reference proteome</keyword>
<dbReference type="InterPro" id="IPR058913">
    <property type="entry name" value="Integrase_dom_put"/>
</dbReference>
<evidence type="ECO:0000259" key="1">
    <source>
        <dbReference type="Pfam" id="PF24764"/>
    </source>
</evidence>
<dbReference type="AlphaFoldDB" id="A0ABD1JXU6"/>
<dbReference type="Pfam" id="PF24764">
    <property type="entry name" value="rva_4"/>
    <property type="match status" value="1"/>
</dbReference>